<dbReference type="Pfam" id="PF09299">
    <property type="entry name" value="Mu-transpos_C"/>
    <property type="match status" value="1"/>
</dbReference>
<dbReference type="EMBL" id="MF417917">
    <property type="protein sequence ID" value="ASN71035.1"/>
    <property type="molecule type" value="Genomic_DNA"/>
</dbReference>
<dbReference type="InterPro" id="IPR009004">
    <property type="entry name" value="Transposase_Mu_C"/>
</dbReference>
<dbReference type="GO" id="GO:0030430">
    <property type="term" value="C:host cell cytoplasm"/>
    <property type="evidence" value="ECO:0007669"/>
    <property type="project" value="UniProtKB-SubCell"/>
</dbReference>
<feature type="domain" description="HTH Mu-type" evidence="5">
    <location>
        <begin position="10"/>
        <end position="75"/>
    </location>
</feature>
<dbReference type="SUPFAM" id="SSF46955">
    <property type="entry name" value="Putative DNA-binding domain"/>
    <property type="match status" value="1"/>
</dbReference>
<evidence type="ECO:0000313" key="6">
    <source>
        <dbReference type="EMBL" id="ASN71035.1"/>
    </source>
</evidence>
<dbReference type="Gene3D" id="2.30.30.130">
    <property type="entry name" value="Transposase, Mu, C-terminal"/>
    <property type="match status" value="1"/>
</dbReference>
<evidence type="ECO:0008006" key="7">
    <source>
        <dbReference type="Google" id="ProtNLM"/>
    </source>
</evidence>
<keyword evidence="2" id="KW-0229">DNA integration</keyword>
<evidence type="ECO:0000259" key="5">
    <source>
        <dbReference type="PROSITE" id="PS51702"/>
    </source>
</evidence>
<feature type="domain" description="Integrase catalytic" evidence="4">
    <location>
        <begin position="286"/>
        <end position="454"/>
    </location>
</feature>
<gene>
    <name evidence="6" type="ORF">7F10_47</name>
</gene>
<dbReference type="InterPro" id="IPR012337">
    <property type="entry name" value="RNaseH-like_sf"/>
</dbReference>
<dbReference type="InterPro" id="IPR015378">
    <property type="entry name" value="Transposase-like_Mu_C"/>
</dbReference>
<proteinExistence type="predicted"/>
<dbReference type="PROSITE" id="PS50994">
    <property type="entry name" value="INTEGRASE"/>
    <property type="match status" value="1"/>
</dbReference>
<dbReference type="SUPFAM" id="SSF50610">
    <property type="entry name" value="mu transposase, C-terminal domain"/>
    <property type="match status" value="1"/>
</dbReference>
<accession>A0A2H4J707</accession>
<evidence type="ECO:0000259" key="4">
    <source>
        <dbReference type="PROSITE" id="PS50994"/>
    </source>
</evidence>
<comment type="subcellular location">
    <subcellularLocation>
        <location evidence="1">Host cytoplasm</location>
    </subcellularLocation>
</comment>
<dbReference type="InterPro" id="IPR036388">
    <property type="entry name" value="WH-like_DNA-bd_sf"/>
</dbReference>
<dbReference type="InterPro" id="IPR036397">
    <property type="entry name" value="RNaseH_sf"/>
</dbReference>
<organism evidence="6">
    <name type="scientific">uncultured Caudovirales phage</name>
    <dbReference type="NCBI Taxonomy" id="2100421"/>
    <lineage>
        <taxon>Viruses</taxon>
        <taxon>Duplodnaviria</taxon>
        <taxon>Heunggongvirae</taxon>
        <taxon>Uroviricota</taxon>
        <taxon>Caudoviricetes</taxon>
        <taxon>Peduoviridae</taxon>
        <taxon>Maltschvirus</taxon>
        <taxon>Maltschvirus maltsch</taxon>
    </lineage>
</organism>
<dbReference type="GO" id="GO:0003677">
    <property type="term" value="F:DNA binding"/>
    <property type="evidence" value="ECO:0007669"/>
    <property type="project" value="InterPro"/>
</dbReference>
<evidence type="ECO:0000256" key="1">
    <source>
        <dbReference type="ARBA" id="ARBA00004192"/>
    </source>
</evidence>
<dbReference type="InterPro" id="IPR003314">
    <property type="entry name" value="Mu-type_HTH"/>
</dbReference>
<keyword evidence="3" id="KW-1035">Host cytoplasm</keyword>
<dbReference type="Gene3D" id="1.10.10.10">
    <property type="entry name" value="Winged helix-like DNA-binding domain superfamily/Winged helix DNA-binding domain"/>
    <property type="match status" value="1"/>
</dbReference>
<sequence length="702" mass="78014">MTSSIEETTMRNWLTAQELAGLPGLPGTVPGVRKVAIRENWASQKRNGTKAIEYAYSDLPAETQSAVLSHAISEAGEDTQPAPQAVNALVVNVEAKPALALDKVESKPAGPSAKLTDRQKAVMAARLAFVREIERMSAVVSQKTAIATLVKHAQDGHLSPYLQQRVLLANDRKTAERGLSERTLKRWLAVWRAAGQDEASLAPMRQKASLEIPEWAPAFLRCYQRPTKPSVAASYTEFAATWTKTLPSIHAVNRFLKKLSPDALNIGRMGPQELKSLQAFNRRSTVNIAPGEVYTADGHKFDAEVVNPITGKPYRPEITTVLDVATRRVVGISVGEAESAFGVLDALRDAVQKCMFAIFYVDNGSGFDNDTVREVVDRLGGTMKHSLPYNSQARGLSERGHQTIWVRAAKKLTSYIGADMDKHAGTKMHKISRKELKQHGKSRVLPEFGVFMAGVEHEIAHYNSTPHRGLEKIRDPETGVSRHMSPDEAWNTAIENGWEPMVAPTELVESLMRPQVVRTTRRGEISWNGSLYFMRDLENLHGQEIRVAYNVRDASQVWAYTLDGELIGPAMLDGNSSDYMPRTMLEAAREKRQQGQFNRAIGKIETLTGHKVEMIAPSVSPSANLPSEALEAAREYAAAIEQQKPKFEVPKNDVARYRLWEKLDERKAAGEELTADEAKWYERYPSHPDFVAMKEVFQQQAG</sequence>
<reference evidence="6" key="1">
    <citation type="submission" date="2017-06" db="EMBL/GenBank/DDBJ databases">
        <title>Novel phages from South African skin metaviromes.</title>
        <authorList>
            <person name="van Zyl L.J."/>
            <person name="Abrahams Y."/>
            <person name="Stander E.A."/>
            <person name="Kirby B.M."/>
            <person name="Clavaud C."/>
            <person name="Farcet C."/>
            <person name="Breton L."/>
            <person name="Trindade M.I."/>
        </authorList>
    </citation>
    <scope>NUCLEOTIDE SEQUENCE</scope>
</reference>
<dbReference type="InterPro" id="IPR001584">
    <property type="entry name" value="Integrase_cat-core"/>
</dbReference>
<name>A0A2H4J707_9CAUD</name>
<dbReference type="PROSITE" id="PS51702">
    <property type="entry name" value="HTH_MU"/>
    <property type="match status" value="1"/>
</dbReference>
<dbReference type="SUPFAM" id="SSF53098">
    <property type="entry name" value="Ribonuclease H-like"/>
    <property type="match status" value="1"/>
</dbReference>
<protein>
    <recommendedName>
        <fullName evidence="7">Transposase</fullName>
    </recommendedName>
</protein>
<dbReference type="Gene3D" id="3.30.420.10">
    <property type="entry name" value="Ribonuclease H-like superfamily/Ribonuclease H"/>
    <property type="match status" value="1"/>
</dbReference>
<dbReference type="Pfam" id="PF02316">
    <property type="entry name" value="HTH_Tnp_Mu_1"/>
    <property type="match status" value="1"/>
</dbReference>
<dbReference type="GO" id="GO:0015074">
    <property type="term" value="P:DNA integration"/>
    <property type="evidence" value="ECO:0007669"/>
    <property type="project" value="UniProtKB-KW"/>
</dbReference>
<evidence type="ECO:0000256" key="3">
    <source>
        <dbReference type="ARBA" id="ARBA00023200"/>
    </source>
</evidence>
<dbReference type="InterPro" id="IPR009061">
    <property type="entry name" value="DNA-bd_dom_put_sf"/>
</dbReference>
<evidence type="ECO:0000256" key="2">
    <source>
        <dbReference type="ARBA" id="ARBA00022908"/>
    </source>
</evidence>